<feature type="transmembrane region" description="Helical" evidence="1">
    <location>
        <begin position="47"/>
        <end position="65"/>
    </location>
</feature>
<proteinExistence type="predicted"/>
<dbReference type="Proteomes" id="UP001234495">
    <property type="component" value="Unassembled WGS sequence"/>
</dbReference>
<accession>A0ABT9ZL04</accession>
<evidence type="ECO:0000313" key="3">
    <source>
        <dbReference type="Proteomes" id="UP001234495"/>
    </source>
</evidence>
<sequence length="69" mass="8173">MELVSHIHYPRLPICFNYSLSHLIGMSLIQDTLQEMVSVVQSLKKMYVYYHLIACHIFIDIVYLMDQLI</sequence>
<keyword evidence="1" id="KW-0812">Transmembrane</keyword>
<gene>
    <name evidence="2" type="ORF">J2S19_003773</name>
</gene>
<evidence type="ECO:0000313" key="2">
    <source>
        <dbReference type="EMBL" id="MDQ0232462.1"/>
    </source>
</evidence>
<protein>
    <submittedName>
        <fullName evidence="2">Uncharacterized protein</fullName>
    </submittedName>
</protein>
<keyword evidence="1" id="KW-0472">Membrane</keyword>
<reference evidence="2 3" key="1">
    <citation type="submission" date="2023-07" db="EMBL/GenBank/DDBJ databases">
        <title>Genomic Encyclopedia of Type Strains, Phase IV (KMG-IV): sequencing the most valuable type-strain genomes for metagenomic binning, comparative biology and taxonomic classification.</title>
        <authorList>
            <person name="Goeker M."/>
        </authorList>
    </citation>
    <scope>NUCLEOTIDE SEQUENCE [LARGE SCALE GENOMIC DNA]</scope>
    <source>
        <strain evidence="2 3">DSM 29005</strain>
    </source>
</reference>
<evidence type="ECO:0000256" key="1">
    <source>
        <dbReference type="SAM" id="Phobius"/>
    </source>
</evidence>
<keyword evidence="1" id="KW-1133">Transmembrane helix</keyword>
<name>A0ABT9ZL04_9BACI</name>
<comment type="caution">
    <text evidence="2">The sequence shown here is derived from an EMBL/GenBank/DDBJ whole genome shotgun (WGS) entry which is preliminary data.</text>
</comment>
<keyword evidence="3" id="KW-1185">Reference proteome</keyword>
<organism evidence="2 3">
    <name type="scientific">Metabacillus malikii</name>
    <dbReference type="NCBI Taxonomy" id="1504265"/>
    <lineage>
        <taxon>Bacteria</taxon>
        <taxon>Bacillati</taxon>
        <taxon>Bacillota</taxon>
        <taxon>Bacilli</taxon>
        <taxon>Bacillales</taxon>
        <taxon>Bacillaceae</taxon>
        <taxon>Metabacillus</taxon>
    </lineage>
</organism>
<dbReference type="EMBL" id="JAUSUD010000021">
    <property type="protein sequence ID" value="MDQ0232462.1"/>
    <property type="molecule type" value="Genomic_DNA"/>
</dbReference>